<feature type="compositionally biased region" description="Gly residues" evidence="3">
    <location>
        <begin position="1410"/>
        <end position="1419"/>
    </location>
</feature>
<feature type="compositionally biased region" description="Acidic residues" evidence="3">
    <location>
        <begin position="493"/>
        <end position="503"/>
    </location>
</feature>
<evidence type="ECO:0000256" key="3">
    <source>
        <dbReference type="SAM" id="MobiDB-lite"/>
    </source>
</evidence>
<dbReference type="InterPro" id="IPR007587">
    <property type="entry name" value="SAPS"/>
</dbReference>
<dbReference type="Proteomes" id="UP000006753">
    <property type="component" value="Unassembled WGS sequence"/>
</dbReference>
<dbReference type="GO" id="GO:0005634">
    <property type="term" value="C:nucleus"/>
    <property type="evidence" value="ECO:0007669"/>
    <property type="project" value="TreeGrafter"/>
</dbReference>
<dbReference type="GO" id="GO:0019888">
    <property type="term" value="F:protein phosphatase regulator activity"/>
    <property type="evidence" value="ECO:0007669"/>
    <property type="project" value="TreeGrafter"/>
</dbReference>
<feature type="compositionally biased region" description="Low complexity" evidence="3">
    <location>
        <begin position="440"/>
        <end position="453"/>
    </location>
</feature>
<feature type="compositionally biased region" description="Acidic residues" evidence="3">
    <location>
        <begin position="1090"/>
        <end position="1103"/>
    </location>
</feature>
<dbReference type="PANTHER" id="PTHR12634:SF8">
    <property type="entry name" value="FIERY MOUNTAIN, ISOFORM D"/>
    <property type="match status" value="1"/>
</dbReference>
<feature type="compositionally biased region" description="Acidic residues" evidence="3">
    <location>
        <begin position="1363"/>
        <end position="1386"/>
    </location>
</feature>
<feature type="compositionally biased region" description="Basic and acidic residues" evidence="3">
    <location>
        <begin position="1072"/>
        <end position="1083"/>
    </location>
</feature>
<feature type="region of interest" description="Disordered" evidence="3">
    <location>
        <begin position="1237"/>
        <end position="1386"/>
    </location>
</feature>
<proteinExistence type="inferred from homology"/>
<feature type="region of interest" description="Disordered" evidence="3">
    <location>
        <begin position="491"/>
        <end position="670"/>
    </location>
</feature>
<feature type="compositionally biased region" description="Low complexity" evidence="3">
    <location>
        <begin position="919"/>
        <end position="930"/>
    </location>
</feature>
<evidence type="ECO:0000256" key="1">
    <source>
        <dbReference type="ARBA" id="ARBA00006180"/>
    </source>
</evidence>
<reference evidence="4 5" key="1">
    <citation type="journal article" date="2012" name="BMC Genomics">
        <title>Sequencing the genome of Marssonina brunnea reveals fungus-poplar co-evolution.</title>
        <authorList>
            <person name="Zhu S."/>
            <person name="Cao Y.-Z."/>
            <person name="Jiang C."/>
            <person name="Tan B.-Y."/>
            <person name="Wang Z."/>
            <person name="Feng S."/>
            <person name="Zhang L."/>
            <person name="Su X.-H."/>
            <person name="Brejova B."/>
            <person name="Vinar T."/>
            <person name="Xu M."/>
            <person name="Wang M.-X."/>
            <person name="Zhang S.-G."/>
            <person name="Huang M.-R."/>
            <person name="Wu R."/>
            <person name="Zhou Y."/>
        </authorList>
    </citation>
    <scope>NUCLEOTIDE SEQUENCE [LARGE SCALE GENOMIC DNA]</scope>
    <source>
        <strain evidence="4 5">MB_m1</strain>
    </source>
</reference>
<dbReference type="GO" id="GO:0005829">
    <property type="term" value="C:cytosol"/>
    <property type="evidence" value="ECO:0007669"/>
    <property type="project" value="TreeGrafter"/>
</dbReference>
<keyword evidence="5" id="KW-1185">Reference proteome</keyword>
<feature type="region of interest" description="Disordered" evidence="3">
    <location>
        <begin position="434"/>
        <end position="454"/>
    </location>
</feature>
<feature type="compositionally biased region" description="Basic and acidic residues" evidence="3">
    <location>
        <begin position="608"/>
        <end position="621"/>
    </location>
</feature>
<dbReference type="KEGG" id="mbe:MBM_04104"/>
<dbReference type="GO" id="GO:0019903">
    <property type="term" value="F:protein phosphatase binding"/>
    <property type="evidence" value="ECO:0007669"/>
    <property type="project" value="InterPro"/>
</dbReference>
<dbReference type="eggNOG" id="KOG2073">
    <property type="taxonomic scope" value="Eukaryota"/>
</dbReference>
<dbReference type="Pfam" id="PF04499">
    <property type="entry name" value="SAPS"/>
    <property type="match status" value="1"/>
</dbReference>
<feature type="compositionally biased region" description="Polar residues" evidence="3">
    <location>
        <begin position="577"/>
        <end position="602"/>
    </location>
</feature>
<dbReference type="InParanoid" id="K1WJB6"/>
<evidence type="ECO:0000256" key="2">
    <source>
        <dbReference type="ARBA" id="ARBA00023306"/>
    </source>
</evidence>
<dbReference type="HOGENOM" id="CLU_003676_1_1_1"/>
<feature type="compositionally biased region" description="Basic and acidic residues" evidence="3">
    <location>
        <begin position="541"/>
        <end position="551"/>
    </location>
</feature>
<evidence type="ECO:0000313" key="5">
    <source>
        <dbReference type="Proteomes" id="UP000006753"/>
    </source>
</evidence>
<dbReference type="OMA" id="HAYIACE"/>
<feature type="compositionally biased region" description="Basic and acidic residues" evidence="3">
    <location>
        <begin position="644"/>
        <end position="660"/>
    </location>
</feature>
<feature type="compositionally biased region" description="Basic and acidic residues" evidence="3">
    <location>
        <begin position="1420"/>
        <end position="1430"/>
    </location>
</feature>
<dbReference type="EMBL" id="JH921435">
    <property type="protein sequence ID" value="EKD17735.1"/>
    <property type="molecule type" value="Genomic_DNA"/>
</dbReference>
<feature type="compositionally biased region" description="Basic and acidic residues" evidence="3">
    <location>
        <begin position="88"/>
        <end position="97"/>
    </location>
</feature>
<feature type="compositionally biased region" description="Gly residues" evidence="3">
    <location>
        <begin position="1267"/>
        <end position="1280"/>
    </location>
</feature>
<organism evidence="4 5">
    <name type="scientific">Marssonina brunnea f. sp. multigermtubi (strain MB_m1)</name>
    <name type="common">Marssonina leaf spot fungus</name>
    <dbReference type="NCBI Taxonomy" id="1072389"/>
    <lineage>
        <taxon>Eukaryota</taxon>
        <taxon>Fungi</taxon>
        <taxon>Dikarya</taxon>
        <taxon>Ascomycota</taxon>
        <taxon>Pezizomycotina</taxon>
        <taxon>Leotiomycetes</taxon>
        <taxon>Helotiales</taxon>
        <taxon>Drepanopezizaceae</taxon>
        <taxon>Drepanopeziza</taxon>
    </lineage>
</organism>
<feature type="region of interest" description="Disordered" evidence="3">
    <location>
        <begin position="73"/>
        <end position="108"/>
    </location>
</feature>
<dbReference type="FunCoup" id="K1WJB6">
    <property type="interactions" value="972"/>
</dbReference>
<feature type="region of interest" description="Disordered" evidence="3">
    <location>
        <begin position="988"/>
        <end position="1203"/>
    </location>
</feature>
<evidence type="ECO:0000313" key="4">
    <source>
        <dbReference type="EMBL" id="EKD17735.1"/>
    </source>
</evidence>
<accession>K1WJB6</accession>
<dbReference type="STRING" id="1072389.K1WJB6"/>
<feature type="compositionally biased region" description="Pro residues" evidence="3">
    <location>
        <begin position="1029"/>
        <end position="1041"/>
    </location>
</feature>
<protein>
    <submittedName>
        <fullName evidence="4">SIT4 phosphatase-associated protein</fullName>
    </submittedName>
</protein>
<feature type="compositionally biased region" description="Gly residues" evidence="3">
    <location>
        <begin position="1118"/>
        <end position="1131"/>
    </location>
</feature>
<feature type="compositionally biased region" description="Acidic residues" evidence="3">
    <location>
        <begin position="931"/>
        <end position="944"/>
    </location>
</feature>
<feature type="compositionally biased region" description="Basic and acidic residues" evidence="3">
    <location>
        <begin position="565"/>
        <end position="576"/>
    </location>
</feature>
<feature type="compositionally biased region" description="Acidic residues" evidence="3">
    <location>
        <begin position="73"/>
        <end position="87"/>
    </location>
</feature>
<keyword evidence="2" id="KW-0131">Cell cycle</keyword>
<dbReference type="OrthoDB" id="295029at2759"/>
<feature type="region of interest" description="Disordered" evidence="3">
    <location>
        <begin position="1402"/>
        <end position="1430"/>
    </location>
</feature>
<sequence>MFWRFGGYANISAIDTLLDKPDVTLEELLDESDLIQELKQSNSKLLEYLREGKTLGRLLEYVVAPKPETLVAEDTDTEATEDTEDEFEPRGKNRDVSPIRSTLEDDGAEREKKRTRYAYVAAEILSSDNWSISESLVEIPENQALLRKFWGFLKSSPPLDPLQASYFTKVNESLLDKKTEEMLDLFRSLDGVVKNMLQHVDSPMVMDLLLKIISLEKAEGGQGIVDWLHSQDLMPILLSFLSSEHSWATQTSAGDFMKAIITISANASQNEQSCIGPNELTRQLVSQSCVEKLISDMLKGGNPLTVGVGIVIEVIRKNNSDYDPDVGVEANPTPSSRDPIYLGTLLRMFAQRVPDFMELILSPNHTIGGGDGPVTIRRKELNAAFGGKIEPLGFDRFKTCELMAELLHCSNMGLLNEVGSEEFVRNRDAEREKLRAEGKLGTSGSQSGLSSDDLTMKSSILTRLGSPDGSRKLEVQNASDDDGFEEVTHAADLGDDAKDDFDEKPEPGEDLLTPTTNVTPLSFMDKDDDEFVDEPLSSPRLKTDYTPHLDDPEMAVMPLSPTKELSQRVDLLELHQDTTMNSTPPSVDTNTGESEASTTGLSRPSPESPKESSDSPPKEEEKPAEDESPAAEETPVTDAMESVAHPEDKPAPLSVKKAEVVEDSVQPPTAEVNQGMESLDTTMGEAGDSSDSILMGNTDEHSHQSLPEDAQAAPVVGDFLKMQFVEHKVVPTILDFFFRFPWNNFLHNVVYDVVQQVFNGPMDRGFNRSLAIDLFETGDITMRIVDGQKKSDEAQAKSRMRLGYMGHLTLIAEEVVKFTERHPPELLSDSVLDKVMNGEWVTYVEVTLAETRERDNAILGGVRPDMSVGPRQAVMNAVNAASNFGGASSALADAGLNGSVGLDSIDLANGNGTSTFTLSGGTLLSGFGSSSDEEDDEMDDDNDEEGSRSGGGGAAEVGQSVPPAPNLNKFDDEEVDYEYLEQLDRETPLFPEGSVRDDPAPLSAGLSSFSRYISTPSTTTATTSDLEPPSAPPPPPPPLNIPPSRARRQLAARLALHSKQNADAVAANGGGELDRDGEQEHQRSLNPFATDEDDDDSDGDEGDFSIGGVDSHSLLAGEGKGGGGQGEGGRNVGFPSTDFDAPRSDASTSSSAPAHAYTHIPSSHPAPTSRHVTSSSSSSVEGEEEENQEREIGAGGVAVGKKHAQAQANTLVILPSTTFHPSPVSLGIGVGLGRKSFPSMWPFGATSPKLKLKSTSTSTRDSDDGGGDLSGSSGSGGGSGSSEALANTDEVQSDDGHSNSSDDDDSDGGYGHAVKSFRDVEASHGQAYGSGNGRPDFGRGFGKGFGTRRLSVTTEAKRRTSLEDDDEEEEQEEEVDGLMVEGEDGDGDEVVHVVMKECDVREGVQQSLGLGSGAGSGGEGAERESEGGGA</sequence>
<dbReference type="PANTHER" id="PTHR12634">
    <property type="entry name" value="SIT4 YEAST -ASSOCIATING PROTEIN-RELATED"/>
    <property type="match status" value="1"/>
</dbReference>
<gene>
    <name evidence="4" type="ORF">MBM_04104</name>
</gene>
<feature type="region of interest" description="Disordered" evidence="3">
    <location>
        <begin position="919"/>
        <end position="969"/>
    </location>
</feature>
<feature type="compositionally biased region" description="Low complexity" evidence="3">
    <location>
        <begin position="1014"/>
        <end position="1024"/>
    </location>
</feature>
<comment type="similarity">
    <text evidence="1">Belongs to the SAPS family.</text>
</comment>
<name>K1WJB6_MARBU</name>